<dbReference type="AlphaFoldDB" id="A0A5C1IX38"/>
<keyword evidence="4" id="KW-1003">Cell membrane</keyword>
<feature type="transmembrane region" description="Helical" evidence="10">
    <location>
        <begin position="132"/>
        <end position="153"/>
    </location>
</feature>
<comment type="similarity">
    <text evidence="2 10">Belongs to the SWEET sugar transporter family.</text>
</comment>
<dbReference type="InterPro" id="IPR047664">
    <property type="entry name" value="SWEET"/>
</dbReference>
<accession>A0A5C1IX38</accession>
<keyword evidence="5 10" id="KW-0762">Sugar transport</keyword>
<name>A0A5C1IX38_PAESU</name>
<keyword evidence="8 10" id="KW-1133">Transmembrane helix</keyword>
<evidence type="ECO:0000256" key="4">
    <source>
        <dbReference type="ARBA" id="ARBA00022475"/>
    </source>
</evidence>
<feature type="compositionally biased region" description="Polar residues" evidence="11">
    <location>
        <begin position="270"/>
        <end position="279"/>
    </location>
</feature>
<feature type="transmembrane region" description="Helical" evidence="10">
    <location>
        <begin position="165"/>
        <end position="185"/>
    </location>
</feature>
<evidence type="ECO:0000256" key="3">
    <source>
        <dbReference type="ARBA" id="ARBA00022448"/>
    </source>
</evidence>
<comment type="subcellular location">
    <subcellularLocation>
        <location evidence="1 10">Cell membrane</location>
        <topology evidence="1 10">Multi-pass membrane protein</topology>
    </subcellularLocation>
</comment>
<keyword evidence="7" id="KW-0677">Repeat</keyword>
<dbReference type="Gene3D" id="1.20.1280.290">
    <property type="match status" value="2"/>
</dbReference>
<evidence type="ECO:0000313" key="12">
    <source>
        <dbReference type="EMBL" id="QEM23333.1"/>
    </source>
</evidence>
<evidence type="ECO:0000256" key="11">
    <source>
        <dbReference type="SAM" id="MobiDB-lite"/>
    </source>
</evidence>
<dbReference type="PANTHER" id="PTHR10791">
    <property type="entry name" value="RAG1-ACTIVATING PROTEIN 1"/>
    <property type="match status" value="1"/>
</dbReference>
<evidence type="ECO:0000256" key="7">
    <source>
        <dbReference type="ARBA" id="ARBA00022737"/>
    </source>
</evidence>
<dbReference type="GO" id="GO:0005886">
    <property type="term" value="C:plasma membrane"/>
    <property type="evidence" value="ECO:0007669"/>
    <property type="project" value="UniProtKB-SubCell"/>
</dbReference>
<proteinExistence type="evidence at transcript level"/>
<feature type="region of interest" description="Disordered" evidence="11">
    <location>
        <begin position="241"/>
        <end position="279"/>
    </location>
</feature>
<evidence type="ECO:0000256" key="5">
    <source>
        <dbReference type="ARBA" id="ARBA00022597"/>
    </source>
</evidence>
<evidence type="ECO:0000256" key="8">
    <source>
        <dbReference type="ARBA" id="ARBA00022989"/>
    </source>
</evidence>
<dbReference type="PANTHER" id="PTHR10791:SF22">
    <property type="entry name" value="BIDIRECTIONAL SUGAR TRANSPORTER SWEET11"/>
    <property type="match status" value="1"/>
</dbReference>
<comment type="function">
    <text evidence="10">Mediates both low-affinity uptake and efflux of sugar across the membrane.</text>
</comment>
<evidence type="ECO:0000256" key="6">
    <source>
        <dbReference type="ARBA" id="ARBA00022692"/>
    </source>
</evidence>
<dbReference type="FunFam" id="1.20.1280.290:FF:000003">
    <property type="entry name" value="Bidirectional sugar transporter SWEET"/>
    <property type="match status" value="1"/>
</dbReference>
<evidence type="ECO:0000256" key="10">
    <source>
        <dbReference type="RuleBase" id="RU910715"/>
    </source>
</evidence>
<evidence type="ECO:0000256" key="9">
    <source>
        <dbReference type="ARBA" id="ARBA00023136"/>
    </source>
</evidence>
<dbReference type="InterPro" id="IPR004316">
    <property type="entry name" value="SWEET_rpt"/>
</dbReference>
<feature type="transmembrane region" description="Helical" evidence="10">
    <location>
        <begin position="72"/>
        <end position="94"/>
    </location>
</feature>
<feature type="transmembrane region" description="Helical" evidence="10">
    <location>
        <begin position="191"/>
        <end position="214"/>
    </location>
</feature>
<evidence type="ECO:0000256" key="2">
    <source>
        <dbReference type="ARBA" id="ARBA00007809"/>
    </source>
</evidence>
<feature type="compositionally biased region" description="Basic and acidic residues" evidence="11">
    <location>
        <begin position="242"/>
        <end position="265"/>
    </location>
</feature>
<feature type="transmembrane region" description="Helical" evidence="10">
    <location>
        <begin position="106"/>
        <end position="126"/>
    </location>
</feature>
<keyword evidence="6 10" id="KW-0812">Transmembrane</keyword>
<organism evidence="12">
    <name type="scientific">Paeonia suffruticosa</name>
    <name type="common">Tree peony</name>
    <name type="synonym">Paeonia moutan</name>
    <dbReference type="NCBI Taxonomy" id="45171"/>
    <lineage>
        <taxon>Eukaryota</taxon>
        <taxon>Viridiplantae</taxon>
        <taxon>Streptophyta</taxon>
        <taxon>Embryophyta</taxon>
        <taxon>Tracheophyta</taxon>
        <taxon>Spermatophyta</taxon>
        <taxon>Magnoliopsida</taxon>
        <taxon>eudicotyledons</taxon>
        <taxon>Gunneridae</taxon>
        <taxon>Pentapetalae</taxon>
        <taxon>Saxifragales</taxon>
        <taxon>Paeoniaceae</taxon>
        <taxon>Paeonia</taxon>
    </lineage>
</organism>
<dbReference type="FunFam" id="1.20.1280.290:FF:000001">
    <property type="entry name" value="Bidirectional sugar transporter SWEET"/>
    <property type="match status" value="1"/>
</dbReference>
<reference evidence="12" key="1">
    <citation type="submission" date="2018-08" db="EMBL/GenBank/DDBJ databases">
        <authorList>
            <person name="Xue J."/>
            <person name="Li T."/>
            <person name="Wang S."/>
            <person name="Xue Y."/>
            <person name="Zhang X."/>
        </authorList>
    </citation>
    <scope>NUCLEOTIDE SEQUENCE</scope>
</reference>
<sequence>MAIFPVQNPWLFAAGILGNLISFMVYLAPLPIFIRVCKKKTTEGFQSIPYLVALFSAMLWIFYAFYKSDVFLLITSNSVGCFIETVYIVIYLIYAPRHARVRTLKILFLLNTCASCLIFLLCHFLFKGTTRVKVVGWVCVAVSSCVYASPLSIMRRVIRTKSIQFMPFTLSFFLTLSAIAWFFYGMLMKDIFITLPNILGLIFGTLQMVLYVVYKYCKMGKVEDPEKLPVHIVKTSIEIQPSEEKNTSGENQKVDDHTANNEKSAEGISNGIQPSRCQV</sequence>
<dbReference type="EMBL" id="MH705330">
    <property type="protein sequence ID" value="QEM23333.1"/>
    <property type="molecule type" value="mRNA"/>
</dbReference>
<feature type="transmembrane region" description="Helical" evidence="10">
    <location>
        <begin position="48"/>
        <end position="66"/>
    </location>
</feature>
<keyword evidence="9 10" id="KW-0472">Membrane</keyword>
<gene>
    <name evidence="12" type="primary">SWEET12</name>
</gene>
<dbReference type="Pfam" id="PF03083">
    <property type="entry name" value="MtN3_slv"/>
    <property type="match status" value="2"/>
</dbReference>
<feature type="transmembrane region" description="Helical" evidence="10">
    <location>
        <begin position="12"/>
        <end position="36"/>
    </location>
</feature>
<protein>
    <recommendedName>
        <fullName evidence="10">Bidirectional sugar transporter SWEET</fullName>
    </recommendedName>
</protein>
<evidence type="ECO:0000256" key="1">
    <source>
        <dbReference type="ARBA" id="ARBA00004651"/>
    </source>
</evidence>
<keyword evidence="3 10" id="KW-0813">Transport</keyword>
<dbReference type="GO" id="GO:0051119">
    <property type="term" value="F:sugar transmembrane transporter activity"/>
    <property type="evidence" value="ECO:0007669"/>
    <property type="project" value="InterPro"/>
</dbReference>